<dbReference type="EMBL" id="JAOYFB010000003">
    <property type="protein sequence ID" value="KAK4011629.1"/>
    <property type="molecule type" value="Genomic_DNA"/>
</dbReference>
<sequence>MFHLSGLGINHACSSAQARSSTSMCDGLLKLDSNLIDTHSSTILLKQPLLQDYRIASKNTKYGILILEIPVIIKGILIISVLKIYRKIVPSPPYPSGCFSTQMLHSREWSNAGLRPYPSDRCRCVRDDLSYEMVVAKAVYNLCATNFVEQAWLKEFGLTPVLVSKDLNITNEMFGLALETEPVWKLLVLSYQLTGGWKSVAPKGSRPWNADESSVRGYHLDSLNWQNILVTEKYL</sequence>
<comment type="caution">
    <text evidence="1">The sequence shown here is derived from an EMBL/GenBank/DDBJ whole genome shotgun (WGS) entry which is preliminary data.</text>
</comment>
<gene>
    <name evidence="1" type="ORF">OUZ56_020746</name>
</gene>
<keyword evidence="2" id="KW-1185">Reference proteome</keyword>
<protein>
    <submittedName>
        <fullName evidence="1">Uncharacterized protein</fullName>
    </submittedName>
</protein>
<name>A0ABQ9ZFI6_9CRUS</name>
<dbReference type="Proteomes" id="UP001234178">
    <property type="component" value="Unassembled WGS sequence"/>
</dbReference>
<evidence type="ECO:0000313" key="2">
    <source>
        <dbReference type="Proteomes" id="UP001234178"/>
    </source>
</evidence>
<evidence type="ECO:0000313" key="1">
    <source>
        <dbReference type="EMBL" id="KAK4011629.1"/>
    </source>
</evidence>
<proteinExistence type="predicted"/>
<organism evidence="1 2">
    <name type="scientific">Daphnia magna</name>
    <dbReference type="NCBI Taxonomy" id="35525"/>
    <lineage>
        <taxon>Eukaryota</taxon>
        <taxon>Metazoa</taxon>
        <taxon>Ecdysozoa</taxon>
        <taxon>Arthropoda</taxon>
        <taxon>Crustacea</taxon>
        <taxon>Branchiopoda</taxon>
        <taxon>Diplostraca</taxon>
        <taxon>Cladocera</taxon>
        <taxon>Anomopoda</taxon>
        <taxon>Daphniidae</taxon>
        <taxon>Daphnia</taxon>
    </lineage>
</organism>
<reference evidence="1 2" key="1">
    <citation type="journal article" date="2023" name="Nucleic Acids Res.">
        <title>The hologenome of Daphnia magna reveals possible DNA methylation and microbiome-mediated evolution of the host genome.</title>
        <authorList>
            <person name="Chaturvedi A."/>
            <person name="Li X."/>
            <person name="Dhandapani V."/>
            <person name="Marshall H."/>
            <person name="Kissane S."/>
            <person name="Cuenca-Cambronero M."/>
            <person name="Asole G."/>
            <person name="Calvet F."/>
            <person name="Ruiz-Romero M."/>
            <person name="Marangio P."/>
            <person name="Guigo R."/>
            <person name="Rago D."/>
            <person name="Mirbahai L."/>
            <person name="Eastwood N."/>
            <person name="Colbourne J.K."/>
            <person name="Zhou J."/>
            <person name="Mallon E."/>
            <person name="Orsini L."/>
        </authorList>
    </citation>
    <scope>NUCLEOTIDE SEQUENCE [LARGE SCALE GENOMIC DNA]</scope>
    <source>
        <strain evidence="1">LRV0_1</strain>
    </source>
</reference>
<accession>A0ABQ9ZFI6</accession>